<keyword evidence="4" id="KW-1185">Reference proteome</keyword>
<dbReference type="Pfam" id="PF00108">
    <property type="entry name" value="Thiolase_N"/>
    <property type="match status" value="1"/>
</dbReference>
<dbReference type="InterPro" id="IPR020616">
    <property type="entry name" value="Thiolase_N"/>
</dbReference>
<dbReference type="PANTHER" id="PTHR42870">
    <property type="entry name" value="ACETYL-COA C-ACETYLTRANSFERASE"/>
    <property type="match status" value="1"/>
</dbReference>
<dbReference type="SUPFAM" id="SSF53901">
    <property type="entry name" value="Thiolase-like"/>
    <property type="match status" value="1"/>
</dbReference>
<dbReference type="CDD" id="cd00829">
    <property type="entry name" value="SCP-x_thiolase"/>
    <property type="match status" value="1"/>
</dbReference>
<dbReference type="Proteomes" id="UP000243819">
    <property type="component" value="Unassembled WGS sequence"/>
</dbReference>
<sequence length="387" mass="41307">MRSVSVIGIGETKMGVFPDKSLKELIKEAGSKAINDAGIDKGLIEALYIGNFNSSYLCNQSHMGALASEVLELGNIPTLRTENACASGGLAFRYGYLAVASGLYDVVLVGGVEKMTHRETEVVTSALASASDGTTEFEIGATFPSLFALIANRHMYEYGTTREQMAMVAVQNHDNALLNPNAQMHKKLTIEKVVTGFPVAYPFTVFDCSLITDGAVFTVLAATEVAEKLTQKPLVEIIGSGHAGDTLTLASKKIITEFPATIKAAKEAYEMANVKPEDIDFAEVHDCFTITQIIHTEDLGFFEKGKGGFAVEEGLTAINGKIPINPSGGLKAKGHPIGATGLSQVYEAVTQLRGEAGERQVKNAEIGLTHNIGGTASTCCVHIFRRR</sequence>
<reference evidence="4" key="1">
    <citation type="submission" date="2016-10" db="EMBL/GenBank/DDBJ databases">
        <authorList>
            <person name="Varghese N."/>
            <person name="Submissions S."/>
        </authorList>
    </citation>
    <scope>NUCLEOTIDE SEQUENCE [LARGE SCALE GENOMIC DNA]</scope>
    <source>
        <strain evidence="4">DSM 13577</strain>
    </source>
</reference>
<dbReference type="InterPro" id="IPR055140">
    <property type="entry name" value="Thiolase_C_2"/>
</dbReference>
<dbReference type="OrthoDB" id="9785768at2"/>
<dbReference type="GO" id="GO:0016747">
    <property type="term" value="F:acyltransferase activity, transferring groups other than amino-acyl groups"/>
    <property type="evidence" value="ECO:0007669"/>
    <property type="project" value="InterPro"/>
</dbReference>
<name>A0A1I0A048_9FIRM</name>
<dbReference type="Gene3D" id="3.40.47.10">
    <property type="match status" value="1"/>
</dbReference>
<accession>A0A1I0A048</accession>
<keyword evidence="3" id="KW-0808">Transferase</keyword>
<evidence type="ECO:0000259" key="2">
    <source>
        <dbReference type="Pfam" id="PF22691"/>
    </source>
</evidence>
<evidence type="ECO:0000259" key="1">
    <source>
        <dbReference type="Pfam" id="PF00108"/>
    </source>
</evidence>
<organism evidence="3 4">
    <name type="scientific">Anaerobranca gottschalkii DSM 13577</name>
    <dbReference type="NCBI Taxonomy" id="1120990"/>
    <lineage>
        <taxon>Bacteria</taxon>
        <taxon>Bacillati</taxon>
        <taxon>Bacillota</taxon>
        <taxon>Clostridia</taxon>
        <taxon>Eubacteriales</taxon>
        <taxon>Proteinivoracaceae</taxon>
        <taxon>Anaerobranca</taxon>
    </lineage>
</organism>
<dbReference type="EMBL" id="FOIF01000015">
    <property type="protein sequence ID" value="SES87478.1"/>
    <property type="molecule type" value="Genomic_DNA"/>
</dbReference>
<feature type="domain" description="Thiolase N-terminal" evidence="1">
    <location>
        <begin position="9"/>
        <end position="187"/>
    </location>
</feature>
<evidence type="ECO:0000313" key="4">
    <source>
        <dbReference type="Proteomes" id="UP000243819"/>
    </source>
</evidence>
<dbReference type="InterPro" id="IPR002155">
    <property type="entry name" value="Thiolase"/>
</dbReference>
<dbReference type="PANTHER" id="PTHR42870:SF6">
    <property type="entry name" value="ACETYL-COA C-ACYLTRANSFERASE"/>
    <property type="match status" value="1"/>
</dbReference>
<dbReference type="PIRSF" id="PIRSF000429">
    <property type="entry name" value="Ac-CoA_Ac_transf"/>
    <property type="match status" value="1"/>
</dbReference>
<evidence type="ECO:0000313" key="3">
    <source>
        <dbReference type="EMBL" id="SES87478.1"/>
    </source>
</evidence>
<protein>
    <submittedName>
        <fullName evidence="3">Acetyl-CoA C-acetyltransferase</fullName>
    </submittedName>
</protein>
<dbReference type="InterPro" id="IPR016039">
    <property type="entry name" value="Thiolase-like"/>
</dbReference>
<gene>
    <name evidence="3" type="ORF">SAMN03080614_101532</name>
</gene>
<proteinExistence type="predicted"/>
<dbReference type="AlphaFoldDB" id="A0A1I0A048"/>
<dbReference type="RefSeq" id="WP_091350094.1">
    <property type="nucleotide sequence ID" value="NZ_FOIF01000015.1"/>
</dbReference>
<dbReference type="NCBIfam" id="NF004720">
    <property type="entry name" value="PRK06064.1"/>
    <property type="match status" value="1"/>
</dbReference>
<feature type="domain" description="Thiolase C-terminal" evidence="2">
    <location>
        <begin position="243"/>
        <end position="385"/>
    </location>
</feature>
<dbReference type="Pfam" id="PF22691">
    <property type="entry name" value="Thiolase_C_1"/>
    <property type="match status" value="1"/>
</dbReference>
<dbReference type="STRING" id="1120990.SAMN03080614_101532"/>